<accession>A0A939C1E7</accession>
<comment type="caution">
    <text evidence="3">The sequence shown here is derived from an EMBL/GenBank/DDBJ whole genome shotgun (WGS) entry which is preliminary data.</text>
</comment>
<keyword evidence="4" id="KW-1185">Reference proteome</keyword>
<feature type="transmembrane region" description="Helical" evidence="2">
    <location>
        <begin position="20"/>
        <end position="38"/>
    </location>
</feature>
<evidence type="ECO:0000256" key="2">
    <source>
        <dbReference type="SAM" id="Phobius"/>
    </source>
</evidence>
<keyword evidence="2" id="KW-0812">Transmembrane</keyword>
<name>A0A939C1E7_9ACTN</name>
<keyword evidence="2" id="KW-1133">Transmembrane helix</keyword>
<dbReference type="Proteomes" id="UP000663792">
    <property type="component" value="Unassembled WGS sequence"/>
</dbReference>
<reference evidence="3" key="1">
    <citation type="submission" date="2021-01" db="EMBL/GenBank/DDBJ databases">
        <title>YIM 132084 draft genome.</title>
        <authorList>
            <person name="An D."/>
        </authorList>
    </citation>
    <scope>NUCLEOTIDE SEQUENCE</scope>
    <source>
        <strain evidence="3">YIM 132084</strain>
    </source>
</reference>
<evidence type="ECO:0000256" key="1">
    <source>
        <dbReference type="SAM" id="MobiDB-lite"/>
    </source>
</evidence>
<evidence type="ECO:0000313" key="4">
    <source>
        <dbReference type="Proteomes" id="UP000663792"/>
    </source>
</evidence>
<keyword evidence="2" id="KW-0472">Membrane</keyword>
<protein>
    <submittedName>
        <fullName evidence="3">Uncharacterized protein</fullName>
    </submittedName>
</protein>
<sequence length="65" mass="7093">MARLLFHLQHVAPFPAVDQIGMVVSLGGTVLLATGLLWPDPHRRAVTSSPDAPSSDRRGRRDPHD</sequence>
<dbReference type="AlphaFoldDB" id="A0A939C1E7"/>
<dbReference type="EMBL" id="JAERWK010000008">
    <property type="protein sequence ID" value="MBM9467079.1"/>
    <property type="molecule type" value="Genomic_DNA"/>
</dbReference>
<feature type="region of interest" description="Disordered" evidence="1">
    <location>
        <begin position="41"/>
        <end position="65"/>
    </location>
</feature>
<feature type="compositionally biased region" description="Basic and acidic residues" evidence="1">
    <location>
        <begin position="54"/>
        <end position="65"/>
    </location>
</feature>
<proteinExistence type="predicted"/>
<gene>
    <name evidence="3" type="ORF">JL106_07260</name>
</gene>
<dbReference type="RefSeq" id="WP_205259997.1">
    <property type="nucleotide sequence ID" value="NZ_JAERWK010000008.1"/>
</dbReference>
<evidence type="ECO:0000313" key="3">
    <source>
        <dbReference type="EMBL" id="MBM9467079.1"/>
    </source>
</evidence>
<organism evidence="3 4">
    <name type="scientific">Nakamurella leprariae</name>
    <dbReference type="NCBI Taxonomy" id="2803911"/>
    <lineage>
        <taxon>Bacteria</taxon>
        <taxon>Bacillati</taxon>
        <taxon>Actinomycetota</taxon>
        <taxon>Actinomycetes</taxon>
        <taxon>Nakamurellales</taxon>
        <taxon>Nakamurellaceae</taxon>
        <taxon>Nakamurella</taxon>
    </lineage>
</organism>